<evidence type="ECO:0000256" key="1">
    <source>
        <dbReference type="SAM" id="MobiDB-lite"/>
    </source>
</evidence>
<name>A0A6B9L8Y7_9CAUD</name>
<keyword evidence="3" id="KW-1185">Reference proteome</keyword>
<gene>
    <name evidence="2" type="primary">90</name>
    <name evidence="2" type="ORF">SEA_MATZAH_90</name>
</gene>
<dbReference type="RefSeq" id="YP_010751000.1">
    <property type="nucleotide sequence ID" value="NC_073364.1"/>
</dbReference>
<dbReference type="KEGG" id="vg:80004659"/>
<feature type="region of interest" description="Disordered" evidence="1">
    <location>
        <begin position="1"/>
        <end position="24"/>
    </location>
</feature>
<accession>A0A6B9L8Y7</accession>
<evidence type="ECO:0000313" key="2">
    <source>
        <dbReference type="EMBL" id="QHB37083.1"/>
    </source>
</evidence>
<feature type="compositionally biased region" description="Basic and acidic residues" evidence="1">
    <location>
        <begin position="11"/>
        <end position="20"/>
    </location>
</feature>
<proteinExistence type="predicted"/>
<reference evidence="2 3" key="1">
    <citation type="submission" date="2019-12" db="EMBL/GenBank/DDBJ databases">
        <authorList>
            <person name="Kistler A.K."/>
            <person name="Garlena R.A."/>
            <person name="Russell D.A."/>
            <person name="Pope W.H."/>
            <person name="Jacobs-Sera D."/>
            <person name="Hatfull G.F."/>
        </authorList>
    </citation>
    <scope>NUCLEOTIDE SEQUENCE [LARGE SCALE GENOMIC DNA]</scope>
</reference>
<evidence type="ECO:0000313" key="3">
    <source>
        <dbReference type="Proteomes" id="UP000465091"/>
    </source>
</evidence>
<organism evidence="2 3">
    <name type="scientific">Microbacterium phage Matzah</name>
    <dbReference type="NCBI Taxonomy" id="2686228"/>
    <lineage>
        <taxon>Viruses</taxon>
        <taxon>Duplodnaviria</taxon>
        <taxon>Heunggongvirae</taxon>
        <taxon>Uroviricota</taxon>
        <taxon>Caudoviricetes</taxon>
        <taxon>Kutznervirinae</taxon>
        <taxon>Mementomorivirus</taxon>
        <taxon>Mementomorivirus matzah</taxon>
    </lineage>
</organism>
<dbReference type="GeneID" id="80004659"/>
<protein>
    <submittedName>
        <fullName evidence="2">Uncharacterized protein</fullName>
    </submittedName>
</protein>
<sequence>MMSSRQAVTCNHHDLERTGDGPRLVKCPTAFVASHKARNVTTARAEAGEAGWWTRGRRDYCPEHRKATP</sequence>
<dbReference type="EMBL" id="MN813682">
    <property type="protein sequence ID" value="QHB37083.1"/>
    <property type="molecule type" value="Genomic_DNA"/>
</dbReference>
<dbReference type="Proteomes" id="UP000465091">
    <property type="component" value="Segment"/>
</dbReference>